<dbReference type="PANTHER" id="PTHR47016:SF5">
    <property type="entry name" value="CLP DOMAIN SUPERFAMILY PROTEIN"/>
    <property type="match status" value="1"/>
</dbReference>
<protein>
    <submittedName>
        <fullName evidence="3">Clp domain protein</fullName>
    </submittedName>
</protein>
<geneLocation type="plasmid" evidence="3 4">
    <name>pACHL01</name>
</geneLocation>
<organism evidence="3 4">
    <name type="scientific">Pseudarthrobacter chlorophenolicus (strain ATCC 700700 / DSM 12829 / CIP 107037 / JCM 12360 / KCTC 9906 / NCIMB 13794 / A6)</name>
    <name type="common">Arthrobacter chlorophenolicus</name>
    <dbReference type="NCBI Taxonomy" id="452863"/>
    <lineage>
        <taxon>Bacteria</taxon>
        <taxon>Bacillati</taxon>
        <taxon>Actinomycetota</taxon>
        <taxon>Actinomycetes</taxon>
        <taxon>Micrococcales</taxon>
        <taxon>Micrococcaceae</taxon>
        <taxon>Pseudarthrobacter</taxon>
    </lineage>
</organism>
<gene>
    <name evidence="3" type="ordered locus">Achl_4243</name>
</gene>
<keyword evidence="1" id="KW-0677">Repeat</keyword>
<proteinExistence type="predicted"/>
<dbReference type="RefSeq" id="WP_012623211.1">
    <property type="nucleotide sequence ID" value="NC_011879.1"/>
</dbReference>
<dbReference type="OrthoDB" id="3628183at2"/>
<dbReference type="EMBL" id="CP001342">
    <property type="protein sequence ID" value="ACL42194.1"/>
    <property type="molecule type" value="Genomic_DNA"/>
</dbReference>
<dbReference type="PANTHER" id="PTHR47016">
    <property type="entry name" value="ATP-DEPENDENT CLP PROTEASE ATP-BINDING SUBUNIT CLPT1, CHLOROPLASTIC"/>
    <property type="match status" value="1"/>
</dbReference>
<evidence type="ECO:0000313" key="4">
    <source>
        <dbReference type="Proteomes" id="UP000002505"/>
    </source>
</evidence>
<dbReference type="Proteomes" id="UP000002505">
    <property type="component" value="Plasmid pACHL01"/>
</dbReference>
<feature type="domain" description="Clp R" evidence="2">
    <location>
        <begin position="2"/>
        <end position="148"/>
    </location>
</feature>
<keyword evidence="3" id="KW-0614">Plasmid</keyword>
<dbReference type="SUPFAM" id="SSF81923">
    <property type="entry name" value="Double Clp-N motif"/>
    <property type="match status" value="2"/>
</dbReference>
<dbReference type="KEGG" id="ach:Achl_4243"/>
<dbReference type="InterPro" id="IPR036628">
    <property type="entry name" value="Clp_N_dom_sf"/>
</dbReference>
<name>B8HIE7_PSECP</name>
<dbReference type="InterPro" id="IPR044217">
    <property type="entry name" value="CLPT1/2"/>
</dbReference>
<reference evidence="3" key="1">
    <citation type="submission" date="2009-01" db="EMBL/GenBank/DDBJ databases">
        <title>Complete sequence of plasmid1 of Arthrobacter chlorophenolicus A6.</title>
        <authorList>
            <consortium name="US DOE Joint Genome Institute"/>
            <person name="Lucas S."/>
            <person name="Copeland A."/>
            <person name="Lapidus A."/>
            <person name="Glavina del Rio T."/>
            <person name="Tice H."/>
            <person name="Bruce D."/>
            <person name="Goodwin L."/>
            <person name="Pitluck S."/>
            <person name="Goltsman E."/>
            <person name="Clum A."/>
            <person name="Larimer F."/>
            <person name="Land M."/>
            <person name="Hauser L."/>
            <person name="Kyrpides N."/>
            <person name="Mikhailova N."/>
            <person name="Jansson J."/>
            <person name="Richardson P."/>
        </authorList>
    </citation>
    <scope>NUCLEOTIDE SEQUENCE [LARGE SCALE GENOMIC DNA]</scope>
    <source>
        <strain evidence="3">A6</strain>
        <plasmid evidence="3">pACHL01</plasmid>
    </source>
</reference>
<evidence type="ECO:0000259" key="2">
    <source>
        <dbReference type="PROSITE" id="PS51903"/>
    </source>
</evidence>
<accession>B8HIE7</accession>
<dbReference type="InterPro" id="IPR004176">
    <property type="entry name" value="Clp_R_N"/>
</dbReference>
<dbReference type="PROSITE" id="PS51903">
    <property type="entry name" value="CLP_R"/>
    <property type="match status" value="1"/>
</dbReference>
<dbReference type="Pfam" id="PF02861">
    <property type="entry name" value="Clp_N"/>
    <property type="match status" value="1"/>
</dbReference>
<evidence type="ECO:0000256" key="1">
    <source>
        <dbReference type="PROSITE-ProRule" id="PRU01251"/>
    </source>
</evidence>
<dbReference type="Gene3D" id="1.10.1780.10">
    <property type="entry name" value="Clp, N-terminal domain"/>
    <property type="match status" value="1"/>
</dbReference>
<dbReference type="HOGENOM" id="CLU_1021751_0_0_11"/>
<evidence type="ECO:0000313" key="3">
    <source>
        <dbReference type="EMBL" id="ACL42194.1"/>
    </source>
</evidence>
<sequence>MFERFTEDARNIIVLAQRESRELAHSYIGSEHLLLALILDRGIVGRAFADLEITYKAATEKIVEIIGRGNVAPSGHSPFTPRARTILELANEFSESSGHGYIGPEHLTMALLDAEKSVACQALAGLGAKPSALRRLIAAHFARSYTGGAIFQGFTAVGQDGRYDANPLRATAEEAAADATDGQEVREIRFGLERGEYFVAVNGGGLTVAAAGRHLDFNRARNAADSAGASVHIVVPKVQAVTAETAAGIEVTLAETIVWEPVPFETRVEVLT</sequence>
<dbReference type="AlphaFoldDB" id="B8HIE7"/>
<keyword evidence="4" id="KW-1185">Reference proteome</keyword>